<protein>
    <submittedName>
        <fullName evidence="3">Lsr2-like DNA bridging protein</fullName>
    </submittedName>
</protein>
<evidence type="ECO:0000313" key="3">
    <source>
        <dbReference type="EMBL" id="QIN94194.1"/>
    </source>
</evidence>
<reference evidence="3 4" key="1">
    <citation type="submission" date="2020-02" db="EMBL/GenBank/DDBJ databases">
        <authorList>
            <person name="Bullock J.N."/>
            <person name="Barnes M.L."/>
            <person name="Kankolongo K.M."/>
            <person name="Dejene B.A."/>
            <person name="Lindsay P.E."/>
            <person name="Bhuiyan S."/>
            <person name="Nayek S."/>
            <person name="Hughes L.E."/>
            <person name="Garlena R.A."/>
            <person name="Russell D.A."/>
            <person name="Pope W.H."/>
            <person name="Jacobs-Sera D."/>
            <person name="Hatfull G.F."/>
        </authorList>
    </citation>
    <scope>NUCLEOTIDE SEQUENCE [LARGE SCALE GENOMIC DNA]</scope>
</reference>
<proteinExistence type="predicted"/>
<evidence type="ECO:0000313" key="4">
    <source>
        <dbReference type="Proteomes" id="UP000501266"/>
    </source>
</evidence>
<dbReference type="RefSeq" id="YP_010652285.1">
    <property type="nucleotide sequence ID" value="NC_070785.1"/>
</dbReference>
<dbReference type="GO" id="GO:0003677">
    <property type="term" value="F:DNA binding"/>
    <property type="evidence" value="ECO:0007669"/>
    <property type="project" value="UniProtKB-KW"/>
</dbReference>
<feature type="domain" description="Lsr2 DNA-binding" evidence="2">
    <location>
        <begin position="67"/>
        <end position="98"/>
    </location>
</feature>
<organism evidence="3 4">
    <name type="scientific">Streptomyces phage Wakanda</name>
    <dbReference type="NCBI Taxonomy" id="2713267"/>
    <lineage>
        <taxon>Viruses</taxon>
        <taxon>Duplodnaviria</taxon>
        <taxon>Heunggongvirae</taxon>
        <taxon>Uroviricota</taxon>
        <taxon>Caudoviricetes</taxon>
        <taxon>Stanwilliamsviridae</taxon>
        <taxon>Loccivirinae</taxon>
        <taxon>Wakandavirus</taxon>
        <taxon>Wakandavirus wakanda</taxon>
    </lineage>
</organism>
<dbReference type="InterPro" id="IPR055370">
    <property type="entry name" value="Lsr2_DNA-bd"/>
</dbReference>
<dbReference type="GO" id="GO:0016746">
    <property type="term" value="F:acyltransferase activity"/>
    <property type="evidence" value="ECO:0007669"/>
    <property type="project" value="InterPro"/>
</dbReference>
<dbReference type="KEGG" id="vg:77928070"/>
<dbReference type="EMBL" id="MT024865">
    <property type="protein sequence ID" value="QIN94194.1"/>
    <property type="molecule type" value="Genomic_DNA"/>
</dbReference>
<evidence type="ECO:0000256" key="1">
    <source>
        <dbReference type="ARBA" id="ARBA00023125"/>
    </source>
</evidence>
<dbReference type="Pfam" id="PF23359">
    <property type="entry name" value="Lsr2_DNA-bd"/>
    <property type="match status" value="1"/>
</dbReference>
<dbReference type="InterPro" id="IPR036625">
    <property type="entry name" value="E3-bd_dom_sf"/>
</dbReference>
<sequence>MNKREYLISKGLAKPGKGRFSAAAKAALEQAVRDGVKFTEPEAKPVTARKPKAPKVVKEKAPAKELYDAKAVRAWAEQTGAVDKGKRGRLPAEVIKAYLSSHGSKAEPVKRVVKIQNKVREVAVGYTYARRGPNDKPFISEPLVAVSSCAGCSKGVAFCGCKTGPRAPKYLGGELLMLEKPAA</sequence>
<evidence type="ECO:0000259" key="2">
    <source>
        <dbReference type="Pfam" id="PF23359"/>
    </source>
</evidence>
<gene>
    <name evidence="3" type="primary">234</name>
    <name evidence="3" type="ORF">SEA_WAKANDA_234</name>
</gene>
<dbReference type="Gene3D" id="4.10.320.10">
    <property type="entry name" value="E3-binding domain"/>
    <property type="match status" value="1"/>
</dbReference>
<keyword evidence="4" id="KW-1185">Reference proteome</keyword>
<dbReference type="GeneID" id="77928070"/>
<accession>A0A6G8R1Y4</accession>
<dbReference type="Proteomes" id="UP000501266">
    <property type="component" value="Segment"/>
</dbReference>
<name>A0A6G8R1Y4_9CAUD</name>
<keyword evidence="1" id="KW-0238">DNA-binding</keyword>